<protein>
    <submittedName>
        <fullName evidence="4">Reverse transcriptase domain-containing protein</fullName>
    </submittedName>
</protein>
<dbReference type="Proteomes" id="UP000492821">
    <property type="component" value="Unassembled WGS sequence"/>
</dbReference>
<evidence type="ECO:0000256" key="1">
    <source>
        <dbReference type="SAM" id="MobiDB-lite"/>
    </source>
</evidence>
<evidence type="ECO:0000313" key="4">
    <source>
        <dbReference type="WBParaSite" id="Pan_g10684.t1"/>
    </source>
</evidence>
<keyword evidence="2" id="KW-1133">Transmembrane helix</keyword>
<organism evidence="3 4">
    <name type="scientific">Panagrellus redivivus</name>
    <name type="common">Microworm</name>
    <dbReference type="NCBI Taxonomy" id="6233"/>
    <lineage>
        <taxon>Eukaryota</taxon>
        <taxon>Metazoa</taxon>
        <taxon>Ecdysozoa</taxon>
        <taxon>Nematoda</taxon>
        <taxon>Chromadorea</taxon>
        <taxon>Rhabditida</taxon>
        <taxon>Tylenchina</taxon>
        <taxon>Panagrolaimomorpha</taxon>
        <taxon>Panagrolaimoidea</taxon>
        <taxon>Panagrolaimidae</taxon>
        <taxon>Panagrellus</taxon>
    </lineage>
</organism>
<feature type="region of interest" description="Disordered" evidence="1">
    <location>
        <begin position="1"/>
        <end position="23"/>
    </location>
</feature>
<dbReference type="WBParaSite" id="Pan_g10684.t1">
    <property type="protein sequence ID" value="Pan_g10684.t1"/>
    <property type="gene ID" value="Pan_g10684"/>
</dbReference>
<dbReference type="AlphaFoldDB" id="A0A7E4UMZ9"/>
<reference evidence="4" key="2">
    <citation type="submission" date="2020-10" db="UniProtKB">
        <authorList>
            <consortium name="WormBaseParasite"/>
        </authorList>
    </citation>
    <scope>IDENTIFICATION</scope>
</reference>
<feature type="transmembrane region" description="Helical" evidence="2">
    <location>
        <begin position="47"/>
        <end position="70"/>
    </location>
</feature>
<evidence type="ECO:0000313" key="3">
    <source>
        <dbReference type="Proteomes" id="UP000492821"/>
    </source>
</evidence>
<proteinExistence type="predicted"/>
<sequence length="83" mass="8992">MRIDRWDKKVPENSGKHSRDATREMTGACLDNKLTTQLINEMKASSFAGLFAVAAAGASVAFAAGVVALTRRRHTDALRKFVG</sequence>
<accession>A0A7E4UMZ9</accession>
<name>A0A7E4UMZ9_PANRE</name>
<evidence type="ECO:0000256" key="2">
    <source>
        <dbReference type="SAM" id="Phobius"/>
    </source>
</evidence>
<keyword evidence="3" id="KW-1185">Reference proteome</keyword>
<reference evidence="3" key="1">
    <citation type="journal article" date="2013" name="Genetics">
        <title>The draft genome and transcriptome of Panagrellus redivivus are shaped by the harsh demands of a free-living lifestyle.</title>
        <authorList>
            <person name="Srinivasan J."/>
            <person name="Dillman A.R."/>
            <person name="Macchietto M.G."/>
            <person name="Heikkinen L."/>
            <person name="Lakso M."/>
            <person name="Fracchia K.M."/>
            <person name="Antoshechkin I."/>
            <person name="Mortazavi A."/>
            <person name="Wong G."/>
            <person name="Sternberg P.W."/>
        </authorList>
    </citation>
    <scope>NUCLEOTIDE SEQUENCE [LARGE SCALE GENOMIC DNA]</scope>
    <source>
        <strain evidence="3">MT8872</strain>
    </source>
</reference>
<keyword evidence="2" id="KW-0472">Membrane</keyword>
<keyword evidence="2" id="KW-0812">Transmembrane</keyword>